<dbReference type="GO" id="GO:0016491">
    <property type="term" value="F:oxidoreductase activity"/>
    <property type="evidence" value="ECO:0007669"/>
    <property type="project" value="InterPro"/>
</dbReference>
<dbReference type="InterPro" id="IPR036010">
    <property type="entry name" value="2Fe-2S_ferredoxin-like_sf"/>
</dbReference>
<dbReference type="SUPFAM" id="SSF63380">
    <property type="entry name" value="Riboflavin synthase domain-like"/>
    <property type="match status" value="1"/>
</dbReference>
<dbReference type="PROSITE" id="PS51384">
    <property type="entry name" value="FAD_FR"/>
    <property type="match status" value="1"/>
</dbReference>
<dbReference type="InterPro" id="IPR052353">
    <property type="entry name" value="Benzoxazolinone_Detox_Enz"/>
</dbReference>
<protein>
    <submittedName>
        <fullName evidence="3">Vanillate O-demethylase oxidoreductase</fullName>
    </submittedName>
</protein>
<dbReference type="OrthoDB" id="9792185at2"/>
<reference evidence="3 4" key="1">
    <citation type="submission" date="2015-03" db="EMBL/GenBank/DDBJ databases">
        <title>Genome sequencing of Methylobacterium aquaticum DSM16371 type strain.</title>
        <authorList>
            <person name="Chaudhry V."/>
            <person name="Patil P.B."/>
        </authorList>
    </citation>
    <scope>NUCLEOTIDE SEQUENCE [LARGE SCALE GENOMIC DNA]</scope>
    <source>
        <strain evidence="3 4">DSM 16371</strain>
    </source>
</reference>
<organism evidence="3 4">
    <name type="scientific">Methylobacterium aquaticum</name>
    <dbReference type="NCBI Taxonomy" id="270351"/>
    <lineage>
        <taxon>Bacteria</taxon>
        <taxon>Pseudomonadati</taxon>
        <taxon>Pseudomonadota</taxon>
        <taxon>Alphaproteobacteria</taxon>
        <taxon>Hyphomicrobiales</taxon>
        <taxon>Methylobacteriaceae</taxon>
        <taxon>Methylobacterium</taxon>
    </lineage>
</organism>
<dbReference type="PANTHER" id="PTHR30212">
    <property type="entry name" value="PROTEIN YIIM"/>
    <property type="match status" value="1"/>
</dbReference>
<dbReference type="InterPro" id="IPR017927">
    <property type="entry name" value="FAD-bd_FR_type"/>
</dbReference>
<sequence length="318" mass="33902">MTETSLRVEIADRRQAAEDIIVLDLIPVEGTTLPPFEPGAHVDVEIGPDLVRQYSLCGDPSRTDRYRLGILLDPASRGGSAGIHAQFQVGRRVTISAPRNNFPLASAAATVLVGGGIGITPLLAMAHHLHAVGLPFRLHYCARARAKAAFLAELAEAPYADSVQLHFDDGGPDQRLDPSRDFPAPSEGAHLYVCGPTGFMDWVIGSATKLGYPDAQVHKEYFGAEVDASGGAFEVELSRSGRVVPVAAGQSIVAALKTVGMRVEVSCEQGVCGTCLCDVLEGVPDHRDSYLTDDEKGGNDQMMLCCSRAKTPRLVLDL</sequence>
<dbReference type="PRINTS" id="PR00409">
    <property type="entry name" value="PHDIOXRDTASE"/>
</dbReference>
<evidence type="ECO:0000313" key="4">
    <source>
        <dbReference type="Proteomes" id="UP000035929"/>
    </source>
</evidence>
<dbReference type="Proteomes" id="UP000035929">
    <property type="component" value="Unassembled WGS sequence"/>
</dbReference>
<comment type="caution">
    <text evidence="3">The sequence shown here is derived from an EMBL/GenBank/DDBJ whole genome shotgun (WGS) entry which is preliminary data.</text>
</comment>
<dbReference type="InterPro" id="IPR001041">
    <property type="entry name" value="2Fe-2S_ferredoxin-type"/>
</dbReference>
<feature type="domain" description="FAD-binding FR-type" evidence="2">
    <location>
        <begin position="3"/>
        <end position="105"/>
    </location>
</feature>
<dbReference type="CDD" id="cd00207">
    <property type="entry name" value="fer2"/>
    <property type="match status" value="1"/>
</dbReference>
<name>A0A0J6S752_9HYPH</name>
<dbReference type="CDD" id="cd06185">
    <property type="entry name" value="PDR_like"/>
    <property type="match status" value="1"/>
</dbReference>
<accession>A0A0J6S752</accession>
<dbReference type="Gene3D" id="2.40.30.10">
    <property type="entry name" value="Translation factors"/>
    <property type="match status" value="1"/>
</dbReference>
<dbReference type="Pfam" id="PF00111">
    <property type="entry name" value="Fer2"/>
    <property type="match status" value="1"/>
</dbReference>
<dbReference type="GO" id="GO:0008168">
    <property type="term" value="F:methyltransferase activity"/>
    <property type="evidence" value="ECO:0007669"/>
    <property type="project" value="UniProtKB-KW"/>
</dbReference>
<dbReference type="GO" id="GO:0051537">
    <property type="term" value="F:2 iron, 2 sulfur cluster binding"/>
    <property type="evidence" value="ECO:0007669"/>
    <property type="project" value="InterPro"/>
</dbReference>
<evidence type="ECO:0000313" key="3">
    <source>
        <dbReference type="EMBL" id="KMO29529.1"/>
    </source>
</evidence>
<feature type="domain" description="2Fe-2S ferredoxin-type" evidence="1">
    <location>
        <begin position="233"/>
        <end position="318"/>
    </location>
</feature>
<gene>
    <name evidence="3" type="ORF">VP06_24390</name>
</gene>
<dbReference type="PROSITE" id="PS00197">
    <property type="entry name" value="2FE2S_FER_1"/>
    <property type="match status" value="1"/>
</dbReference>
<keyword evidence="3" id="KW-0808">Transferase</keyword>
<dbReference type="InterPro" id="IPR039261">
    <property type="entry name" value="FNR_nucleotide-bd"/>
</dbReference>
<dbReference type="EMBL" id="LABX01000202">
    <property type="protein sequence ID" value="KMO29529.1"/>
    <property type="molecule type" value="Genomic_DNA"/>
</dbReference>
<dbReference type="PROSITE" id="PS51085">
    <property type="entry name" value="2FE2S_FER_2"/>
    <property type="match status" value="1"/>
</dbReference>
<evidence type="ECO:0000259" key="2">
    <source>
        <dbReference type="PROSITE" id="PS51384"/>
    </source>
</evidence>
<keyword evidence="3" id="KW-0489">Methyltransferase</keyword>
<dbReference type="PANTHER" id="PTHR30212:SF2">
    <property type="entry name" value="PROTEIN YIIM"/>
    <property type="match status" value="1"/>
</dbReference>
<dbReference type="InterPro" id="IPR012675">
    <property type="entry name" value="Beta-grasp_dom_sf"/>
</dbReference>
<dbReference type="Gene3D" id="3.10.20.30">
    <property type="match status" value="1"/>
</dbReference>
<dbReference type="Gene3D" id="3.40.50.80">
    <property type="entry name" value="Nucleotide-binding domain of ferredoxin-NADP reductase (FNR) module"/>
    <property type="match status" value="1"/>
</dbReference>
<dbReference type="GO" id="GO:0032259">
    <property type="term" value="P:methylation"/>
    <property type="evidence" value="ECO:0007669"/>
    <property type="project" value="UniProtKB-KW"/>
</dbReference>
<dbReference type="RefSeq" id="WP_048466381.1">
    <property type="nucleotide sequence ID" value="NZ_LABX01000202.1"/>
</dbReference>
<evidence type="ECO:0000259" key="1">
    <source>
        <dbReference type="PROSITE" id="PS51085"/>
    </source>
</evidence>
<dbReference type="InterPro" id="IPR006058">
    <property type="entry name" value="2Fe2S_fd_BS"/>
</dbReference>
<dbReference type="PATRIC" id="fig|270351.6.peg.2889"/>
<dbReference type="SUPFAM" id="SSF52343">
    <property type="entry name" value="Ferredoxin reductase-like, C-terminal NADP-linked domain"/>
    <property type="match status" value="1"/>
</dbReference>
<dbReference type="InterPro" id="IPR017938">
    <property type="entry name" value="Riboflavin_synthase-like_b-brl"/>
</dbReference>
<dbReference type="AlphaFoldDB" id="A0A0J6S752"/>
<dbReference type="SUPFAM" id="SSF54292">
    <property type="entry name" value="2Fe-2S ferredoxin-like"/>
    <property type="match status" value="1"/>
</dbReference>
<proteinExistence type="predicted"/>